<feature type="domain" description="Calcineurin-like phosphoesterase" evidence="5">
    <location>
        <begin position="40"/>
        <end position="282"/>
    </location>
</feature>
<evidence type="ECO:0000313" key="8">
    <source>
        <dbReference type="Proteomes" id="UP000050969"/>
    </source>
</evidence>
<evidence type="ECO:0000256" key="3">
    <source>
        <dbReference type="ARBA" id="ARBA00023004"/>
    </source>
</evidence>
<dbReference type="EMBL" id="JQCE01000032">
    <property type="protein sequence ID" value="KRO16795.1"/>
    <property type="molecule type" value="Genomic_DNA"/>
</dbReference>
<dbReference type="GO" id="GO:0016787">
    <property type="term" value="F:hydrolase activity"/>
    <property type="evidence" value="ECO:0007669"/>
    <property type="project" value="UniProtKB-KW"/>
</dbReference>
<dbReference type="InterPro" id="IPR050884">
    <property type="entry name" value="CNP_phosphodiesterase-III"/>
</dbReference>
<proteinExistence type="inferred from homology"/>
<sequence>MKKIIIAITVLLAAGIGGGLWWHAQQATPTRAITNSATPTLWVLSDPHFISPTIHDQGSAFKFIKRTAVGKDLDYQTQTITALVAKAKKAHPDALIITGDITLNGEKKSAEDLSQRLAPLTKAGIKLLIMPGNHDIYDGWARSFKGADQLRTDQISPNDWQTIWHSSYAQAASTDASSLSYRVNLNHDYQLICLDSNIYGVQQSSTQPNTGGELKPATMKWLKQQLIAGQKSNRRSLVFMHHNLYRHNQQVYQGFVLNNAPQLRTLLDDYNVPVLFSGHIHAQDISADPQKKHHVIEVVSGSFATSPNAYGVVKLSKHHFNYREQRLSLTATLTKKERQNPDLLHHQAYLKQLFIESGEGLAYRELPEGLSQAKADQAAQLLGNLNWRYFTGQNRPSQTELAAIKKAAGYQTLAAVPEIKAYLETILVDHNLPNDHLDLTY</sequence>
<dbReference type="PATRIC" id="fig|1293598.4.peg.832"/>
<organism evidence="7 8">
    <name type="scientific">Lacticaseibacillus saniviri JCM 17471 = DSM 24301</name>
    <dbReference type="NCBI Taxonomy" id="1293598"/>
    <lineage>
        <taxon>Bacteria</taxon>
        <taxon>Bacillati</taxon>
        <taxon>Bacillota</taxon>
        <taxon>Bacilli</taxon>
        <taxon>Lactobacillales</taxon>
        <taxon>Lactobacillaceae</taxon>
        <taxon>Lacticaseibacillus</taxon>
    </lineage>
</organism>
<evidence type="ECO:0000256" key="2">
    <source>
        <dbReference type="ARBA" id="ARBA00022801"/>
    </source>
</evidence>
<dbReference type="Pfam" id="PF00149">
    <property type="entry name" value="Metallophos"/>
    <property type="match status" value="1"/>
</dbReference>
<dbReference type="InterPro" id="IPR040869">
    <property type="entry name" value="CNP_C"/>
</dbReference>
<dbReference type="STRING" id="1293598.IV56_GL000784"/>
<comment type="similarity">
    <text evidence="4">Belongs to the cyclic nucleotide phosphodiesterase class-III family.</text>
</comment>
<dbReference type="GO" id="GO:0046872">
    <property type="term" value="F:metal ion binding"/>
    <property type="evidence" value="ECO:0007669"/>
    <property type="project" value="UniProtKB-KW"/>
</dbReference>
<dbReference type="Gene3D" id="1.10.246.180">
    <property type="match status" value="1"/>
</dbReference>
<dbReference type="Pfam" id="PF17839">
    <property type="entry name" value="CNP_C_terminal"/>
    <property type="match status" value="1"/>
</dbReference>
<dbReference type="AlphaFoldDB" id="A0A0R2MXA2"/>
<dbReference type="Proteomes" id="UP000050969">
    <property type="component" value="Unassembled WGS sequence"/>
</dbReference>
<gene>
    <name evidence="7" type="ORF">IV56_GL000784</name>
</gene>
<reference evidence="7 8" key="1">
    <citation type="journal article" date="2015" name="Genome Announc.">
        <title>Expanding the biotechnology potential of lactobacilli through comparative genomics of 213 strains and associated genera.</title>
        <authorList>
            <person name="Sun Z."/>
            <person name="Harris H.M."/>
            <person name="McCann A."/>
            <person name="Guo C."/>
            <person name="Argimon S."/>
            <person name="Zhang W."/>
            <person name="Yang X."/>
            <person name="Jeffery I.B."/>
            <person name="Cooney J.C."/>
            <person name="Kagawa T.F."/>
            <person name="Liu W."/>
            <person name="Song Y."/>
            <person name="Salvetti E."/>
            <person name="Wrobel A."/>
            <person name="Rasinkangas P."/>
            <person name="Parkhill J."/>
            <person name="Rea M.C."/>
            <person name="O'Sullivan O."/>
            <person name="Ritari J."/>
            <person name="Douillard F.P."/>
            <person name="Paul Ross R."/>
            <person name="Yang R."/>
            <person name="Briner A.E."/>
            <person name="Felis G.E."/>
            <person name="de Vos W.M."/>
            <person name="Barrangou R."/>
            <person name="Klaenhammer T.R."/>
            <person name="Caufield P.W."/>
            <person name="Cui Y."/>
            <person name="Zhang H."/>
            <person name="O'Toole P.W."/>
        </authorList>
    </citation>
    <scope>NUCLEOTIDE SEQUENCE [LARGE SCALE GENOMIC DNA]</scope>
    <source>
        <strain evidence="7 8">DSM 24301</strain>
    </source>
</reference>
<name>A0A0R2MXA2_9LACO</name>
<dbReference type="InterPro" id="IPR029052">
    <property type="entry name" value="Metallo-depent_PP-like"/>
</dbReference>
<feature type="domain" description="Cyclic nucleotide phosphodiesterase C-terminal" evidence="6">
    <location>
        <begin position="333"/>
        <end position="430"/>
    </location>
</feature>
<dbReference type="Gene3D" id="3.60.21.10">
    <property type="match status" value="1"/>
</dbReference>
<keyword evidence="1" id="KW-0479">Metal-binding</keyword>
<dbReference type="PANTHER" id="PTHR42988:SF2">
    <property type="entry name" value="CYCLIC NUCLEOTIDE PHOSPHODIESTERASE CBUA0032-RELATED"/>
    <property type="match status" value="1"/>
</dbReference>
<protein>
    <submittedName>
        <fullName evidence="7">3, 5-cyclic-nucleotide phosphodiesterase</fullName>
    </submittedName>
</protein>
<accession>A0A0R2MXA2</accession>
<keyword evidence="8" id="KW-1185">Reference proteome</keyword>
<evidence type="ECO:0000259" key="6">
    <source>
        <dbReference type="Pfam" id="PF17839"/>
    </source>
</evidence>
<dbReference type="PANTHER" id="PTHR42988">
    <property type="entry name" value="PHOSPHOHYDROLASE"/>
    <property type="match status" value="1"/>
</dbReference>
<dbReference type="RefSeq" id="WP_056992882.1">
    <property type="nucleotide sequence ID" value="NZ_JQCE01000032.1"/>
</dbReference>
<keyword evidence="3" id="KW-0408">Iron</keyword>
<evidence type="ECO:0000313" key="7">
    <source>
        <dbReference type="EMBL" id="KRO16795.1"/>
    </source>
</evidence>
<dbReference type="SUPFAM" id="SSF56300">
    <property type="entry name" value="Metallo-dependent phosphatases"/>
    <property type="match status" value="1"/>
</dbReference>
<evidence type="ECO:0000256" key="1">
    <source>
        <dbReference type="ARBA" id="ARBA00022723"/>
    </source>
</evidence>
<comment type="caution">
    <text evidence="7">The sequence shown here is derived from an EMBL/GenBank/DDBJ whole genome shotgun (WGS) entry which is preliminary data.</text>
</comment>
<evidence type="ECO:0000256" key="4">
    <source>
        <dbReference type="ARBA" id="ARBA00025742"/>
    </source>
</evidence>
<dbReference type="PIRSF" id="PIRSF034890">
    <property type="entry name" value="Pesteras_lmo2642"/>
    <property type="match status" value="1"/>
</dbReference>
<keyword evidence="2" id="KW-0378">Hydrolase</keyword>
<dbReference type="InterPro" id="IPR004843">
    <property type="entry name" value="Calcineurin-like_PHP"/>
</dbReference>
<dbReference type="InterPro" id="IPR012365">
    <property type="entry name" value="Pesteras_lmo2642"/>
</dbReference>
<evidence type="ECO:0000259" key="5">
    <source>
        <dbReference type="Pfam" id="PF00149"/>
    </source>
</evidence>